<evidence type="ECO:0000313" key="10">
    <source>
        <dbReference type="Proteomes" id="UP000007259"/>
    </source>
</evidence>
<proteinExistence type="inferred from homology"/>
<dbReference type="Pfam" id="PF01384">
    <property type="entry name" value="PHO4"/>
    <property type="match status" value="1"/>
</dbReference>
<evidence type="ECO:0000256" key="2">
    <source>
        <dbReference type="ARBA" id="ARBA00022448"/>
    </source>
</evidence>
<dbReference type="Proteomes" id="UP000007259">
    <property type="component" value="Chromosome 20"/>
</dbReference>
<evidence type="ECO:0000256" key="6">
    <source>
        <dbReference type="ARBA" id="ARBA00023136"/>
    </source>
</evidence>
<feature type="transmembrane region" description="Helical" evidence="7">
    <location>
        <begin position="156"/>
        <end position="177"/>
    </location>
</feature>
<feature type="transmembrane region" description="Helical" evidence="7">
    <location>
        <begin position="189"/>
        <end position="208"/>
    </location>
</feature>
<comment type="similarity">
    <text evidence="7">Belongs to the inorganic phosphate transporter (PiT) (TC 2.A.20) family.</text>
</comment>
<dbReference type="GO" id="GO:0035435">
    <property type="term" value="P:phosphate ion transmembrane transport"/>
    <property type="evidence" value="ECO:0007669"/>
    <property type="project" value="TreeGrafter"/>
</dbReference>
<dbReference type="InterPro" id="IPR001204">
    <property type="entry name" value="Phos_transporter"/>
</dbReference>
<keyword evidence="3 7" id="KW-0592">Phosphate transport</keyword>
<comment type="subcellular location">
    <subcellularLocation>
        <location evidence="1 7">Membrane</location>
        <topology evidence="1 7">Multi-pass membrane protein</topology>
    </subcellularLocation>
</comment>
<feature type="transmembrane region" description="Helical" evidence="7">
    <location>
        <begin position="487"/>
        <end position="508"/>
    </location>
</feature>
<dbReference type="GeneID" id="13448733"/>
<sequence>MVQPFLWIAVVGAFVSFLAGTGVGMNDLSNAFGTTYGAKVLTVSQIVLASVCEFSDAVSLGGAVTATISGGIAKPADFEDHPYMFMYGMLCACGAAFCWLAIATWLTLPVSSTHSICGGVIGFALVYGGAGSVSWADSQDEFPFVNGVAPIVASWFISPLLTGVVPAAIFGSVRCFVLRHANSVQRAILTLPIIVAITFFLKAFFVLFKGAQSRLHWDVHHAASVAVWIAAVAGVLSCGFVPLLKRRVKKMEQQAAVLAHRHGHTLGGVEDAMVHRGYFEELPVDLHSTEWREAGEPAPATPAPSALPPSPASFTYASAQSRRADDSYDKTEGSPDTVVREDDGADGNAVIPLGELQAVAASRMEVQLYDTHAEMLYRYLQVFTAIYASFAHGASDVSNAVGPLAAINSVYQTGAVQTTTLIPTWILCLGGAGLVLGLTTFGIRLMRLLGEQITVITPSRGFSAELSAALVVSFASGYGIPVSSTHCITGAVVGISILDVGVLNVRWWMVLKMYGGWVCTLVLTALMSAIFFAQGINAPSRWHTHFSRRMRGASATANTHARTASKRLLHCM</sequence>
<comment type="function">
    <text evidence="7">Sodium-phosphate symporter.</text>
</comment>
<feature type="transmembrane region" description="Helical" evidence="7">
    <location>
        <begin position="421"/>
        <end position="441"/>
    </location>
</feature>
<organism evidence="9 10">
    <name type="scientific">Leishmania mexicana (strain MHOM/GT/2001/U1103)</name>
    <dbReference type="NCBI Taxonomy" id="929439"/>
    <lineage>
        <taxon>Eukaryota</taxon>
        <taxon>Discoba</taxon>
        <taxon>Euglenozoa</taxon>
        <taxon>Kinetoplastea</taxon>
        <taxon>Metakinetoplastina</taxon>
        <taxon>Trypanosomatida</taxon>
        <taxon>Trypanosomatidae</taxon>
        <taxon>Leishmaniinae</taxon>
        <taxon>Leishmania</taxon>
    </lineage>
</organism>
<dbReference type="OMA" id="AGFWFFG"/>
<dbReference type="VEuPathDB" id="TriTrypDB:LmxM.20.0031"/>
<dbReference type="AlphaFoldDB" id="E9AUE3"/>
<feature type="transmembrane region" description="Helical" evidence="7">
    <location>
        <begin position="220"/>
        <end position="244"/>
    </location>
</feature>
<keyword evidence="10" id="KW-1185">Reference proteome</keyword>
<feature type="transmembrane region" description="Helical" evidence="7">
    <location>
        <begin position="514"/>
        <end position="533"/>
    </location>
</feature>
<keyword evidence="2 7" id="KW-0813">Transport</keyword>
<dbReference type="KEGG" id="lmi:LMXM_20_0031"/>
<dbReference type="OrthoDB" id="260807at2759"/>
<dbReference type="RefSeq" id="XP_003875067.1">
    <property type="nucleotide sequence ID" value="XM_003875018.1"/>
</dbReference>
<evidence type="ECO:0000256" key="7">
    <source>
        <dbReference type="RuleBase" id="RU363058"/>
    </source>
</evidence>
<feature type="transmembrane region" description="Helical" evidence="7">
    <location>
        <begin position="115"/>
        <end position="136"/>
    </location>
</feature>
<feature type="compositionally biased region" description="Basic and acidic residues" evidence="8">
    <location>
        <begin position="322"/>
        <end position="342"/>
    </location>
</feature>
<dbReference type="GO" id="GO:0016020">
    <property type="term" value="C:membrane"/>
    <property type="evidence" value="ECO:0007669"/>
    <property type="project" value="UniProtKB-SubCell"/>
</dbReference>
<evidence type="ECO:0000313" key="9">
    <source>
        <dbReference type="EMBL" id="CBZ26571.1"/>
    </source>
</evidence>
<dbReference type="PhylomeDB" id="E9AUE3"/>
<keyword evidence="6 7" id="KW-0472">Membrane</keyword>
<dbReference type="PANTHER" id="PTHR11101:SF96">
    <property type="entry name" value="PHOSPHATE TRANSPORTER"/>
    <property type="match status" value="1"/>
</dbReference>
<feature type="transmembrane region" description="Helical" evidence="7">
    <location>
        <begin position="84"/>
        <end position="108"/>
    </location>
</feature>
<protein>
    <recommendedName>
        <fullName evidence="7">Phosphate transporter</fullName>
    </recommendedName>
</protein>
<feature type="transmembrane region" description="Helical" evidence="7">
    <location>
        <begin position="6"/>
        <end position="25"/>
    </location>
</feature>
<keyword evidence="4 7" id="KW-0812">Transmembrane</keyword>
<evidence type="ECO:0000256" key="4">
    <source>
        <dbReference type="ARBA" id="ARBA00022692"/>
    </source>
</evidence>
<feature type="compositionally biased region" description="Pro residues" evidence="8">
    <location>
        <begin position="299"/>
        <end position="311"/>
    </location>
</feature>
<evidence type="ECO:0000256" key="8">
    <source>
        <dbReference type="SAM" id="MobiDB-lite"/>
    </source>
</evidence>
<evidence type="ECO:0000256" key="5">
    <source>
        <dbReference type="ARBA" id="ARBA00022989"/>
    </source>
</evidence>
<reference evidence="9 10" key="1">
    <citation type="journal article" date="2011" name="Genome Res.">
        <title>Chromosome and gene copy number variation allow major structural change between species and strains of Leishmania.</title>
        <authorList>
            <person name="Rogers M.B."/>
            <person name="Hilley J.D."/>
            <person name="Dickens N.J."/>
            <person name="Wilkes J."/>
            <person name="Bates P.A."/>
            <person name="Depledge D.P."/>
            <person name="Harris D."/>
            <person name="Her Y."/>
            <person name="Herzyk P."/>
            <person name="Imamura H."/>
            <person name="Otto T.D."/>
            <person name="Sanders M."/>
            <person name="Seeger K."/>
            <person name="Dujardin J.C."/>
            <person name="Berriman M."/>
            <person name="Smith D.F."/>
            <person name="Hertz-Fowler C."/>
            <person name="Mottram J.C."/>
        </authorList>
    </citation>
    <scope>NUCLEOTIDE SEQUENCE [LARGE SCALE GENOMIC DNA]</scope>
    <source>
        <strain evidence="9 10">MHOM/GT/2001/U1103</strain>
    </source>
</reference>
<dbReference type="PANTHER" id="PTHR11101">
    <property type="entry name" value="PHOSPHATE TRANSPORTER"/>
    <property type="match status" value="1"/>
</dbReference>
<dbReference type="GO" id="GO:0005315">
    <property type="term" value="F:phosphate transmembrane transporter activity"/>
    <property type="evidence" value="ECO:0007669"/>
    <property type="project" value="InterPro"/>
</dbReference>
<accession>E9AUE3</accession>
<feature type="region of interest" description="Disordered" evidence="8">
    <location>
        <begin position="293"/>
        <end position="344"/>
    </location>
</feature>
<evidence type="ECO:0000256" key="1">
    <source>
        <dbReference type="ARBA" id="ARBA00004141"/>
    </source>
</evidence>
<name>E9AUE3_LEIMU</name>
<evidence type="ECO:0000256" key="3">
    <source>
        <dbReference type="ARBA" id="ARBA00022592"/>
    </source>
</evidence>
<keyword evidence="5 7" id="KW-1133">Transmembrane helix</keyword>
<dbReference type="EMBL" id="FR799573">
    <property type="protein sequence ID" value="CBZ26571.1"/>
    <property type="molecule type" value="Genomic_DNA"/>
</dbReference>
<gene>
    <name evidence="9" type="ORF">LMXM_20_0031</name>
</gene>